<keyword evidence="1" id="KW-0472">Membrane</keyword>
<protein>
    <submittedName>
        <fullName evidence="2">Uncharacterized protein</fullName>
    </submittedName>
</protein>
<dbReference type="Proteomes" id="UP000183039">
    <property type="component" value="Unassembled WGS sequence"/>
</dbReference>
<comment type="caution">
    <text evidence="2">The sequence shown here is derived from an EMBL/GenBank/DDBJ whole genome shotgun (WGS) entry which is preliminary data.</text>
</comment>
<name>A0AA91JMW7_9ENTE</name>
<evidence type="ECO:0000313" key="3">
    <source>
        <dbReference type="Proteomes" id="UP000183039"/>
    </source>
</evidence>
<reference evidence="2 3" key="1">
    <citation type="submission" date="2014-12" db="EMBL/GenBank/DDBJ databases">
        <title>Draft genome sequences of 29 type strains of Enterococci.</title>
        <authorList>
            <person name="Zhong Z."/>
            <person name="Sun Z."/>
            <person name="Liu W."/>
            <person name="Zhang W."/>
            <person name="Zhang H."/>
        </authorList>
    </citation>
    <scope>NUCLEOTIDE SEQUENCE [LARGE SCALE GENOMIC DNA]</scope>
    <source>
        <strain evidence="2 3">DSM 22801</strain>
    </source>
</reference>
<dbReference type="EMBL" id="JXLC01000031">
    <property type="protein sequence ID" value="OJG86734.1"/>
    <property type="molecule type" value="Genomic_DNA"/>
</dbReference>
<organism evidence="2 3">
    <name type="scientific">Enterococcus silesiacus</name>
    <dbReference type="NCBI Taxonomy" id="332949"/>
    <lineage>
        <taxon>Bacteria</taxon>
        <taxon>Bacillati</taxon>
        <taxon>Bacillota</taxon>
        <taxon>Bacilli</taxon>
        <taxon>Lactobacillales</taxon>
        <taxon>Enterococcaceae</taxon>
        <taxon>Enterococcus</taxon>
    </lineage>
</organism>
<evidence type="ECO:0000256" key="1">
    <source>
        <dbReference type="SAM" id="Phobius"/>
    </source>
</evidence>
<dbReference type="AlphaFoldDB" id="A0AA91JMW7"/>
<sequence>MEKVKTMLISLLGLVGTISVFGGGVLFASLFVFLFGVAVGLEIFTNHGKYASSQR</sequence>
<dbReference type="RefSeq" id="WP_167364114.1">
    <property type="nucleotide sequence ID" value="NZ_JXLC01000031.1"/>
</dbReference>
<feature type="transmembrane region" description="Helical" evidence="1">
    <location>
        <begin position="12"/>
        <end position="39"/>
    </location>
</feature>
<keyword evidence="1" id="KW-0812">Transmembrane</keyword>
<proteinExistence type="predicted"/>
<keyword evidence="1" id="KW-1133">Transmembrane helix</keyword>
<gene>
    <name evidence="2" type="ORF">RV15_GL002332</name>
</gene>
<accession>A0AA91JMW7</accession>
<evidence type="ECO:0000313" key="2">
    <source>
        <dbReference type="EMBL" id="OJG86734.1"/>
    </source>
</evidence>